<protein>
    <recommendedName>
        <fullName evidence="4">Long-chain-fatty-acid--CoA ligase</fullName>
    </recommendedName>
</protein>
<sequence>MVLLLAVALTFITAVSLAAILRVIYPPLWRDVYTLFVSYKVIRKTRQSCTTREFVVDQFERHARVTPDAPFIIFKDSTFSYKLVDLQANRVARALLEYEISLGDTVALVMSNEPAFIWLYLGIQKLGARASLVNHHLEGDSLLHSLTTCFPKLVIVGDGHDAYLPGRVFPLKSSLENTQVVTYGPSRPPVDLPCFSDAMDRVSSEQLDLSLRSTLKLGDPCAFIYTSGTTGLPKPAIISHMRAVLHSHCFSPLGFSHNDVMYLTLPLYHASATNLALLNVISVGATVVLREKFSASQFWSDCCKYEVTSFQYIGEMLRYLVNSPTVPEETLHKVTAAIGNGLRPDIWTKFKNRFKVKQIYEFYGSTEVPASVNNLFNIPGSVGRLSPLLSAAMNLRLVRMNTETNQPLRNSEGRCELIGPGESGLLLAQLSDKVSFDGYLGPVSQTTSRILQNVLKDGDFYVNTNDIFTLDQDYNMFFKDRIGDSFRWKGENVSTAEVSNVMNRAGFVQDTNVFGVAVPGCEGKAGMAAINLKEEESLDEDKLEELAQLCKEKLPVYARPRFIRVQRQMSLTSTFKQQKTELVKEGFNPAIVEEPLFYLDKSSSSFKPLNNDVYQDIADGRVML</sequence>
<proteinExistence type="inferred from homology"/>
<comment type="catalytic activity">
    <reaction evidence="5">
        <text>tetracosanoate + ATP + CoA = tetracosanoyl-CoA + AMP + diphosphate</text>
        <dbReference type="Rhea" id="RHEA:33639"/>
        <dbReference type="ChEBI" id="CHEBI:30616"/>
        <dbReference type="ChEBI" id="CHEBI:31014"/>
        <dbReference type="ChEBI" id="CHEBI:33019"/>
        <dbReference type="ChEBI" id="CHEBI:57287"/>
        <dbReference type="ChEBI" id="CHEBI:65052"/>
        <dbReference type="ChEBI" id="CHEBI:456215"/>
    </reaction>
    <physiologicalReaction direction="left-to-right" evidence="5">
        <dbReference type="Rhea" id="RHEA:33640"/>
    </physiologicalReaction>
</comment>
<dbReference type="RefSeq" id="XP_005098255.1">
    <property type="nucleotide sequence ID" value="XM_005098198.3"/>
</dbReference>
<evidence type="ECO:0000256" key="5">
    <source>
        <dbReference type="ARBA" id="ARBA00048666"/>
    </source>
</evidence>
<dbReference type="Pfam" id="PF00501">
    <property type="entry name" value="AMP-binding"/>
    <property type="match status" value="1"/>
</dbReference>
<dbReference type="GeneID" id="101862269"/>
<name>A0ABM0JP53_APLCA</name>
<evidence type="ECO:0000256" key="1">
    <source>
        <dbReference type="ARBA" id="ARBA00006432"/>
    </source>
</evidence>
<dbReference type="Gene3D" id="3.40.50.12780">
    <property type="entry name" value="N-terminal domain of ligase-like"/>
    <property type="match status" value="1"/>
</dbReference>
<dbReference type="Pfam" id="PF13193">
    <property type="entry name" value="AMP-binding_C"/>
    <property type="match status" value="1"/>
</dbReference>
<dbReference type="PANTHER" id="PTHR43107">
    <property type="entry name" value="LONG-CHAIN FATTY ACID TRANSPORT PROTEIN"/>
    <property type="match status" value="1"/>
</dbReference>
<dbReference type="SUPFAM" id="SSF56801">
    <property type="entry name" value="Acetyl-CoA synthetase-like"/>
    <property type="match status" value="1"/>
</dbReference>
<dbReference type="InterPro" id="IPR000873">
    <property type="entry name" value="AMP-dep_synth/lig_dom"/>
</dbReference>
<evidence type="ECO:0000313" key="8">
    <source>
        <dbReference type="Proteomes" id="UP000694888"/>
    </source>
</evidence>
<organism evidence="8 9">
    <name type="scientific">Aplysia californica</name>
    <name type="common">California sea hare</name>
    <dbReference type="NCBI Taxonomy" id="6500"/>
    <lineage>
        <taxon>Eukaryota</taxon>
        <taxon>Metazoa</taxon>
        <taxon>Spiralia</taxon>
        <taxon>Lophotrochozoa</taxon>
        <taxon>Mollusca</taxon>
        <taxon>Gastropoda</taxon>
        <taxon>Heterobranchia</taxon>
        <taxon>Euthyneura</taxon>
        <taxon>Tectipleura</taxon>
        <taxon>Aplysiida</taxon>
        <taxon>Aplysioidea</taxon>
        <taxon>Aplysiidae</taxon>
        <taxon>Aplysia</taxon>
    </lineage>
</organism>
<comment type="catalytic activity">
    <reaction evidence="3">
        <text>a very long-chain fatty acid + ATP + CoA = a very long-chain fatty acyl-CoA + AMP + diphosphate</text>
        <dbReference type="Rhea" id="RHEA:54536"/>
        <dbReference type="ChEBI" id="CHEBI:30616"/>
        <dbReference type="ChEBI" id="CHEBI:33019"/>
        <dbReference type="ChEBI" id="CHEBI:57287"/>
        <dbReference type="ChEBI" id="CHEBI:58950"/>
        <dbReference type="ChEBI" id="CHEBI:138261"/>
        <dbReference type="ChEBI" id="CHEBI:456215"/>
    </reaction>
    <physiologicalReaction direction="left-to-right" evidence="3">
        <dbReference type="Rhea" id="RHEA:54537"/>
    </physiologicalReaction>
</comment>
<evidence type="ECO:0000259" key="6">
    <source>
        <dbReference type="Pfam" id="PF00501"/>
    </source>
</evidence>
<dbReference type="InterPro" id="IPR020845">
    <property type="entry name" value="AMP-binding_CS"/>
</dbReference>
<dbReference type="PROSITE" id="PS00455">
    <property type="entry name" value="AMP_BINDING"/>
    <property type="match status" value="1"/>
</dbReference>
<evidence type="ECO:0000256" key="4">
    <source>
        <dbReference type="ARBA" id="ARBA00041297"/>
    </source>
</evidence>
<feature type="domain" description="AMP-binding enzyme C-terminal" evidence="7">
    <location>
        <begin position="497"/>
        <end position="576"/>
    </location>
</feature>
<comment type="similarity">
    <text evidence="1">Belongs to the ATP-dependent AMP-binding enzyme family.</text>
</comment>
<reference evidence="9" key="1">
    <citation type="submission" date="2025-08" db="UniProtKB">
        <authorList>
            <consortium name="RefSeq"/>
        </authorList>
    </citation>
    <scope>IDENTIFICATION</scope>
</reference>
<feature type="domain" description="AMP-dependent synthetase/ligase" evidence="6">
    <location>
        <begin position="59"/>
        <end position="387"/>
    </location>
</feature>
<dbReference type="InterPro" id="IPR045851">
    <property type="entry name" value="AMP-bd_C_sf"/>
</dbReference>
<accession>A0ABM0JP53</accession>
<keyword evidence="8" id="KW-1185">Reference proteome</keyword>
<dbReference type="Gene3D" id="3.30.300.30">
    <property type="match status" value="1"/>
</dbReference>
<evidence type="ECO:0000313" key="9">
    <source>
        <dbReference type="RefSeq" id="XP_005098255.1"/>
    </source>
</evidence>
<keyword evidence="2" id="KW-0436">Ligase</keyword>
<dbReference type="InterPro" id="IPR025110">
    <property type="entry name" value="AMP-bd_C"/>
</dbReference>
<dbReference type="InterPro" id="IPR042099">
    <property type="entry name" value="ANL_N_sf"/>
</dbReference>
<dbReference type="Proteomes" id="UP000694888">
    <property type="component" value="Unplaced"/>
</dbReference>
<gene>
    <name evidence="9" type="primary">LOC101862269</name>
</gene>
<evidence type="ECO:0000256" key="3">
    <source>
        <dbReference type="ARBA" id="ARBA00036527"/>
    </source>
</evidence>
<dbReference type="PANTHER" id="PTHR43107:SF22">
    <property type="entry name" value="VERY LONG-CHAIN ACYL-COA SYNTHETASE"/>
    <property type="match status" value="1"/>
</dbReference>
<evidence type="ECO:0000259" key="7">
    <source>
        <dbReference type="Pfam" id="PF13193"/>
    </source>
</evidence>
<evidence type="ECO:0000256" key="2">
    <source>
        <dbReference type="ARBA" id="ARBA00022598"/>
    </source>
</evidence>